<name>A0AAW3JSH9_9FIRM</name>
<dbReference type="GO" id="GO:0003677">
    <property type="term" value="F:DNA binding"/>
    <property type="evidence" value="ECO:0007669"/>
    <property type="project" value="UniProtKB-KW"/>
</dbReference>
<gene>
    <name evidence="7" type="ORF">APZ18_12410</name>
</gene>
<dbReference type="EMBL" id="LLKB01000005">
    <property type="protein sequence ID" value="KQC85474.1"/>
    <property type="molecule type" value="Genomic_DNA"/>
</dbReference>
<keyword evidence="2" id="KW-0238">DNA-binding</keyword>
<dbReference type="InterPro" id="IPR025827">
    <property type="entry name" value="Zn_ribbon_recom_dom"/>
</dbReference>
<feature type="active site" description="O-(5'-phospho-DNA)-serine intermediate" evidence="4">
    <location>
        <position position="15"/>
    </location>
</feature>
<dbReference type="PROSITE" id="PS51736">
    <property type="entry name" value="RECOMBINASES_3"/>
    <property type="match status" value="1"/>
</dbReference>
<evidence type="ECO:0000256" key="2">
    <source>
        <dbReference type="ARBA" id="ARBA00023125"/>
    </source>
</evidence>
<reference evidence="7 8" key="1">
    <citation type="submission" date="2015-10" db="EMBL/GenBank/DDBJ databases">
        <title>Butyribacter intestini gen. nov., sp. nov., a butyric acid-producing bacterium of the family Lachnospiraceae isolated from the human faeces.</title>
        <authorList>
            <person name="Zou Y."/>
            <person name="Xue W."/>
            <person name="Luo G."/>
            <person name="Lv M."/>
        </authorList>
    </citation>
    <scope>NUCLEOTIDE SEQUENCE [LARGE SCALE GENOMIC DNA]</scope>
    <source>
        <strain evidence="7 8">TF01-11</strain>
    </source>
</reference>
<dbReference type="CDD" id="cd00338">
    <property type="entry name" value="Ser_Recombinase"/>
    <property type="match status" value="1"/>
</dbReference>
<accession>A0AAW3JSH9</accession>
<evidence type="ECO:0000256" key="1">
    <source>
        <dbReference type="ARBA" id="ARBA00022908"/>
    </source>
</evidence>
<dbReference type="PROSITE" id="PS51737">
    <property type="entry name" value="RECOMBINASE_DNA_BIND"/>
    <property type="match status" value="1"/>
</dbReference>
<evidence type="ECO:0000313" key="7">
    <source>
        <dbReference type="EMBL" id="KQC85474.1"/>
    </source>
</evidence>
<dbReference type="Pfam" id="PF00239">
    <property type="entry name" value="Resolvase"/>
    <property type="match status" value="1"/>
</dbReference>
<evidence type="ECO:0000259" key="5">
    <source>
        <dbReference type="PROSITE" id="PS51736"/>
    </source>
</evidence>
<protein>
    <recommendedName>
        <fullName evidence="9">Recombinase family protein</fullName>
    </recommendedName>
</protein>
<dbReference type="InterPro" id="IPR006119">
    <property type="entry name" value="Resolv_N"/>
</dbReference>
<dbReference type="InterPro" id="IPR006118">
    <property type="entry name" value="Recombinase_CS"/>
</dbReference>
<dbReference type="InterPro" id="IPR038109">
    <property type="entry name" value="DNA_bind_recomb_sf"/>
</dbReference>
<dbReference type="InterPro" id="IPR036162">
    <property type="entry name" value="Resolvase-like_N_sf"/>
</dbReference>
<evidence type="ECO:0008006" key="9">
    <source>
        <dbReference type="Google" id="ProtNLM"/>
    </source>
</evidence>
<dbReference type="AlphaFoldDB" id="A0AAW3JSH9"/>
<organism evidence="7 8">
    <name type="scientific">Butyribacter intestini</name>
    <dbReference type="NCBI Taxonomy" id="1703332"/>
    <lineage>
        <taxon>Bacteria</taxon>
        <taxon>Bacillati</taxon>
        <taxon>Bacillota</taxon>
        <taxon>Clostridia</taxon>
        <taxon>Lachnospirales</taxon>
        <taxon>Lachnospiraceae</taxon>
        <taxon>Butyribacter</taxon>
    </lineage>
</organism>
<dbReference type="RefSeq" id="WP_055945376.1">
    <property type="nucleotide sequence ID" value="NZ_DBGBRS010000159.1"/>
</dbReference>
<dbReference type="Pfam" id="PF13408">
    <property type="entry name" value="Zn_ribbon_recom"/>
    <property type="match status" value="1"/>
</dbReference>
<dbReference type="InterPro" id="IPR011109">
    <property type="entry name" value="DNA_bind_recombinase_dom"/>
</dbReference>
<dbReference type="SUPFAM" id="SSF53041">
    <property type="entry name" value="Resolvase-like"/>
    <property type="match status" value="1"/>
</dbReference>
<sequence length="497" mass="57108">MSEKLKEVCAYIRVSTDKQEELSPESQIRLIKDYAEQHNMLLTRIYQEDKGISGKKADKRPAFQEMIATCKEKSHPYDAILLWKFSRFARNIDESTYYKSVLRKKCNVDVISISEPITEGMYGRLIEMVIEWSDEFYLYNLSGEVMRGMTQKALKGGYNSNVPIGYIKERGRDKIPQIEPKGAEIVRKIFNMYTEQNIPMGDIAAKLNKSGYRTARGSLFETRVVGYILENPFYIGKIRWNFFDKQSNKRKNPDDVIISDGKHETIISEEQFSKAANRRAHDRLRTGYNKKRRPAPLLANWLSGMIKCSKCGASLGFARGGSKSVPNFCCWKHSKGLCSVHNGITLKNAEKEVLSILEELSGSGYFYNYNLNVINTENTERGYILKELKSLDAKMKRIKDAYINEIDTLEEYKTNKELILKRRTELNEKLEAATITIHPASVHKDVDFQGLIDIIKDENSNDTKKHNALLEVVDHFVWDKETQEMTVVLNGNILTAK</sequence>
<dbReference type="InterPro" id="IPR050639">
    <property type="entry name" value="SSR_resolvase"/>
</dbReference>
<dbReference type="Gene3D" id="3.90.1750.20">
    <property type="entry name" value="Putative Large Serine Recombinase, Chain B, Domain 2"/>
    <property type="match status" value="1"/>
</dbReference>
<proteinExistence type="predicted"/>
<keyword evidence="3" id="KW-0233">DNA recombination</keyword>
<dbReference type="Pfam" id="PF07508">
    <property type="entry name" value="Recombinase"/>
    <property type="match status" value="1"/>
</dbReference>
<comment type="caution">
    <text evidence="7">The sequence shown here is derived from an EMBL/GenBank/DDBJ whole genome shotgun (WGS) entry which is preliminary data.</text>
</comment>
<keyword evidence="1" id="KW-0229">DNA integration</keyword>
<dbReference type="Gene3D" id="3.40.50.1390">
    <property type="entry name" value="Resolvase, N-terminal catalytic domain"/>
    <property type="match status" value="1"/>
</dbReference>
<evidence type="ECO:0000256" key="4">
    <source>
        <dbReference type="PROSITE-ProRule" id="PRU10137"/>
    </source>
</evidence>
<dbReference type="GO" id="GO:0015074">
    <property type="term" value="P:DNA integration"/>
    <property type="evidence" value="ECO:0007669"/>
    <property type="project" value="UniProtKB-KW"/>
</dbReference>
<dbReference type="Proteomes" id="UP000050833">
    <property type="component" value="Unassembled WGS sequence"/>
</dbReference>
<dbReference type="GO" id="GO:0000150">
    <property type="term" value="F:DNA strand exchange activity"/>
    <property type="evidence" value="ECO:0007669"/>
    <property type="project" value="InterPro"/>
</dbReference>
<keyword evidence="8" id="KW-1185">Reference proteome</keyword>
<evidence type="ECO:0000259" key="6">
    <source>
        <dbReference type="PROSITE" id="PS51737"/>
    </source>
</evidence>
<dbReference type="PANTHER" id="PTHR30461">
    <property type="entry name" value="DNA-INVERTASE FROM LAMBDOID PROPHAGE"/>
    <property type="match status" value="1"/>
</dbReference>
<feature type="domain" description="Resolvase/invertase-type recombinase catalytic" evidence="5">
    <location>
        <begin position="7"/>
        <end position="156"/>
    </location>
</feature>
<feature type="domain" description="Recombinase" evidence="6">
    <location>
        <begin position="163"/>
        <end position="287"/>
    </location>
</feature>
<evidence type="ECO:0000313" key="8">
    <source>
        <dbReference type="Proteomes" id="UP000050833"/>
    </source>
</evidence>
<dbReference type="SMART" id="SM00857">
    <property type="entry name" value="Resolvase"/>
    <property type="match status" value="1"/>
</dbReference>
<dbReference type="PROSITE" id="PS00397">
    <property type="entry name" value="RECOMBINASES_1"/>
    <property type="match status" value="1"/>
</dbReference>
<dbReference type="PANTHER" id="PTHR30461:SF2">
    <property type="entry name" value="SERINE RECOMBINASE PINE-RELATED"/>
    <property type="match status" value="1"/>
</dbReference>
<evidence type="ECO:0000256" key="3">
    <source>
        <dbReference type="ARBA" id="ARBA00023172"/>
    </source>
</evidence>